<dbReference type="EMBL" id="JAZHOG010000013">
    <property type="protein sequence ID" value="MEJ8569385.1"/>
    <property type="molecule type" value="Genomic_DNA"/>
</dbReference>
<comment type="caution">
    <text evidence="2">The sequence shown here is derived from an EMBL/GenBank/DDBJ whole genome shotgun (WGS) entry which is preliminary data.</text>
</comment>
<dbReference type="GO" id="GO:0022900">
    <property type="term" value="P:electron transport chain"/>
    <property type="evidence" value="ECO:0007669"/>
    <property type="project" value="InterPro"/>
</dbReference>
<dbReference type="GO" id="GO:0009055">
    <property type="term" value="F:electron transfer activity"/>
    <property type="evidence" value="ECO:0007669"/>
    <property type="project" value="InterPro"/>
</dbReference>
<keyword evidence="3" id="KW-1185">Reference proteome</keyword>
<dbReference type="GO" id="GO:0020037">
    <property type="term" value="F:heme binding"/>
    <property type="evidence" value="ECO:0007669"/>
    <property type="project" value="InterPro"/>
</dbReference>
<dbReference type="Proteomes" id="UP001359886">
    <property type="component" value="Unassembled WGS sequence"/>
</dbReference>
<gene>
    <name evidence="2" type="ORF">V3330_17295</name>
</gene>
<evidence type="ECO:0000313" key="2">
    <source>
        <dbReference type="EMBL" id="MEJ8569385.1"/>
    </source>
</evidence>
<dbReference type="PROSITE" id="PS51009">
    <property type="entry name" value="CYTCII"/>
    <property type="match status" value="1"/>
</dbReference>
<dbReference type="Gene3D" id="1.20.120.10">
    <property type="entry name" value="Cytochrome c/b562"/>
    <property type="match status" value="1"/>
</dbReference>
<reference evidence="2 3" key="1">
    <citation type="submission" date="2024-02" db="EMBL/GenBank/DDBJ databases">
        <title>A novel Wenzhouxiangellaceae bacterium, isolated from coastal sediments.</title>
        <authorList>
            <person name="Du Z.-J."/>
            <person name="Ye Y.-Q."/>
            <person name="Zhang X.-Y."/>
        </authorList>
    </citation>
    <scope>NUCLEOTIDE SEQUENCE [LARGE SCALE GENOMIC DNA]</scope>
    <source>
        <strain evidence="2 3">CH-27</strain>
    </source>
</reference>
<evidence type="ECO:0000313" key="3">
    <source>
        <dbReference type="Proteomes" id="UP001359886"/>
    </source>
</evidence>
<protein>
    <submittedName>
        <fullName evidence="2">Cytochrome c</fullName>
    </submittedName>
</protein>
<feature type="signal peptide" evidence="1">
    <location>
        <begin position="1"/>
        <end position="24"/>
    </location>
</feature>
<proteinExistence type="predicted"/>
<name>A0AAW9RKG4_9GAMM</name>
<dbReference type="AlphaFoldDB" id="A0AAW9RKG4"/>
<dbReference type="RefSeq" id="WP_354696707.1">
    <property type="nucleotide sequence ID" value="NZ_JAZHOG010000013.1"/>
</dbReference>
<keyword evidence="1" id="KW-0732">Signal</keyword>
<dbReference type="SUPFAM" id="SSF47175">
    <property type="entry name" value="Cytochromes"/>
    <property type="match status" value="1"/>
</dbReference>
<dbReference type="GO" id="GO:0005506">
    <property type="term" value="F:iron ion binding"/>
    <property type="evidence" value="ECO:0007669"/>
    <property type="project" value="InterPro"/>
</dbReference>
<sequence length="165" mass="17807">MARIMLATLVAVACLTTSFVHIDAAEPDVPNQDIALSPEVSDLLRAEMRELSAGMQGIPVSLANADWASIQATSSKMHASYIMAQKLTAAQAQELEQVLPDGFKQLDADFHRRAEKLGRAAAAHDAEGVAFQYARLMESCARCHSTYAKSRFPGFAPAAPEDHAH</sequence>
<organism evidence="2 3">
    <name type="scientific">Elongatibacter sediminis</name>
    <dbReference type="NCBI Taxonomy" id="3119006"/>
    <lineage>
        <taxon>Bacteria</taxon>
        <taxon>Pseudomonadati</taxon>
        <taxon>Pseudomonadota</taxon>
        <taxon>Gammaproteobacteria</taxon>
        <taxon>Chromatiales</taxon>
        <taxon>Wenzhouxiangellaceae</taxon>
        <taxon>Elongatibacter</taxon>
    </lineage>
</organism>
<dbReference type="InterPro" id="IPR002321">
    <property type="entry name" value="Cyt_c_II"/>
</dbReference>
<dbReference type="InterPro" id="IPR010980">
    <property type="entry name" value="Cyt_c/b562"/>
</dbReference>
<dbReference type="Pfam" id="PF01322">
    <property type="entry name" value="Cytochrom_C_2"/>
    <property type="match status" value="1"/>
</dbReference>
<feature type="chain" id="PRO_5043454794" evidence="1">
    <location>
        <begin position="25"/>
        <end position="165"/>
    </location>
</feature>
<accession>A0AAW9RKG4</accession>
<evidence type="ECO:0000256" key="1">
    <source>
        <dbReference type="SAM" id="SignalP"/>
    </source>
</evidence>